<dbReference type="GeneID" id="28737567"/>
<comment type="caution">
    <text evidence="2">The sequence shown here is derived from an EMBL/GenBank/DDBJ whole genome shotgun (WGS) entry which is preliminary data.</text>
</comment>
<feature type="compositionally biased region" description="Basic and acidic residues" evidence="1">
    <location>
        <begin position="191"/>
        <end position="212"/>
    </location>
</feature>
<gene>
    <name evidence="2" type="ORF">AB675_5474</name>
</gene>
<keyword evidence="3" id="KW-1185">Reference proteome</keyword>
<protein>
    <submittedName>
        <fullName evidence="2">Uncharacterized protein</fullName>
    </submittedName>
</protein>
<feature type="compositionally biased region" description="Polar residues" evidence="1">
    <location>
        <begin position="140"/>
        <end position="149"/>
    </location>
</feature>
<dbReference type="RefSeq" id="XP_018002005.1">
    <property type="nucleotide sequence ID" value="XM_018145687.1"/>
</dbReference>
<sequence length="212" mass="24015">MGNPSKSPFMQKPGSSGMSRKETSFSCLDLDHDVTRSTTSITREQYQAVVNSCDRFRVQLPDKDQPQFELHYPPTQEHPYFQIGGQVYKQPLAYTEARRQMLAKNPWWPYWYPSQSSSRPDPPSAIINLDPQGTPVFKAGNSSQPNTATAEDEVTDGNIRKRKHDSLRSEDGWSDSDADTEMEMDGDDGDDGCRNDDSKQEMTEDGKRRKLG</sequence>
<dbReference type="Proteomes" id="UP000038010">
    <property type="component" value="Unassembled WGS sequence"/>
</dbReference>
<evidence type="ECO:0000313" key="2">
    <source>
        <dbReference type="EMBL" id="KPI42042.1"/>
    </source>
</evidence>
<dbReference type="EMBL" id="LFJN01000008">
    <property type="protein sequence ID" value="KPI42042.1"/>
    <property type="molecule type" value="Genomic_DNA"/>
</dbReference>
<reference evidence="2 3" key="1">
    <citation type="submission" date="2015-06" db="EMBL/GenBank/DDBJ databases">
        <title>Draft genome of the ant-associated black yeast Phialophora attae CBS 131958.</title>
        <authorList>
            <person name="Moreno L.F."/>
            <person name="Stielow B.J."/>
            <person name="de Hoog S."/>
            <person name="Vicente V.A."/>
            <person name="Weiss V.A."/>
            <person name="de Vries M."/>
            <person name="Cruz L.M."/>
            <person name="Souza E.M."/>
        </authorList>
    </citation>
    <scope>NUCLEOTIDE SEQUENCE [LARGE SCALE GENOMIC DNA]</scope>
    <source>
        <strain evidence="2 3">CBS 131958</strain>
    </source>
</reference>
<feature type="compositionally biased region" description="Acidic residues" evidence="1">
    <location>
        <begin position="172"/>
        <end position="190"/>
    </location>
</feature>
<accession>A0A0N1H708</accession>
<feature type="region of interest" description="Disordered" evidence="1">
    <location>
        <begin position="113"/>
        <end position="212"/>
    </location>
</feature>
<organism evidence="2 3">
    <name type="scientific">Cyphellophora attinorum</name>
    <dbReference type="NCBI Taxonomy" id="1664694"/>
    <lineage>
        <taxon>Eukaryota</taxon>
        <taxon>Fungi</taxon>
        <taxon>Dikarya</taxon>
        <taxon>Ascomycota</taxon>
        <taxon>Pezizomycotina</taxon>
        <taxon>Eurotiomycetes</taxon>
        <taxon>Chaetothyriomycetidae</taxon>
        <taxon>Chaetothyriales</taxon>
        <taxon>Cyphellophoraceae</taxon>
        <taxon>Cyphellophora</taxon>
    </lineage>
</organism>
<evidence type="ECO:0000256" key="1">
    <source>
        <dbReference type="SAM" id="MobiDB-lite"/>
    </source>
</evidence>
<evidence type="ECO:0000313" key="3">
    <source>
        <dbReference type="Proteomes" id="UP000038010"/>
    </source>
</evidence>
<feature type="region of interest" description="Disordered" evidence="1">
    <location>
        <begin position="1"/>
        <end position="24"/>
    </location>
</feature>
<feature type="compositionally biased region" description="Polar residues" evidence="1">
    <location>
        <begin position="1"/>
        <end position="18"/>
    </location>
</feature>
<dbReference type="AlphaFoldDB" id="A0A0N1H708"/>
<proteinExistence type="predicted"/>
<name>A0A0N1H708_9EURO</name>
<dbReference type="VEuPathDB" id="FungiDB:AB675_5474"/>